<keyword evidence="1" id="KW-1133">Transmembrane helix</keyword>
<dbReference type="AlphaFoldDB" id="C9Y960"/>
<accession>C9Y960</accession>
<evidence type="ECO:0000313" key="2">
    <source>
        <dbReference type="EMBL" id="CBA28306.1"/>
    </source>
</evidence>
<name>C9Y960_CURXX</name>
<feature type="transmembrane region" description="Helical" evidence="1">
    <location>
        <begin position="74"/>
        <end position="93"/>
    </location>
</feature>
<dbReference type="EMBL" id="FN543104">
    <property type="protein sequence ID" value="CBA28306.1"/>
    <property type="molecule type" value="Genomic_DNA"/>
</dbReference>
<keyword evidence="1" id="KW-0472">Membrane</keyword>
<proteinExistence type="predicted"/>
<organism evidence="2">
    <name type="scientific">Curvibacter symbiont subsp. Hydra magnipapillata</name>
    <dbReference type="NCBI Taxonomy" id="667019"/>
    <lineage>
        <taxon>Bacteria</taxon>
        <taxon>Pseudomonadati</taxon>
        <taxon>Pseudomonadota</taxon>
        <taxon>Betaproteobacteria</taxon>
        <taxon>Burkholderiales</taxon>
        <taxon>Comamonadaceae</taxon>
        <taxon>Curvibacter</taxon>
    </lineage>
</organism>
<keyword evidence="1" id="KW-0812">Transmembrane</keyword>
<gene>
    <name evidence="2" type="ORF">Csp_A06610</name>
</gene>
<reference evidence="2" key="1">
    <citation type="journal article" date="2010" name="Nature">
        <title>The dynamic genome of Hydra.</title>
        <authorList>
            <person name="Chapman J.A."/>
            <person name="Kirkness E.F."/>
            <person name="Simakov O."/>
            <person name="Hampson S.E."/>
            <person name="Mitros T."/>
            <person name="Weinmaier T."/>
            <person name="Rattei T."/>
            <person name="Balasubramanian P.G."/>
            <person name="Borman J."/>
            <person name="Busam D."/>
            <person name="Disbennett K."/>
            <person name="Pfannkoch C."/>
            <person name="Sumin N."/>
            <person name="Sutton G."/>
            <person name="Viswanathan L."/>
            <person name="Walenz B."/>
            <person name="Goodstein D.M."/>
            <person name="Hellsten U."/>
            <person name="Kawashima T."/>
            <person name="Prochnik S.E."/>
            <person name="Putnam N.H."/>
            <person name="Shu S."/>
            <person name="Blumberg B."/>
            <person name="Dana C.E."/>
            <person name="Gee L."/>
            <person name="Kibler D.F."/>
            <person name="Law L."/>
            <person name="Lindgens D."/>
            <person name="Martinez D.E."/>
            <person name="Peng J."/>
            <person name="Wigge P.A."/>
            <person name="Bertulat B."/>
            <person name="Guder C."/>
            <person name="Nakamura Y."/>
            <person name="Ozbek S."/>
            <person name="Watanabe H."/>
            <person name="Khalturin K."/>
            <person name="Hemmrich G."/>
            <person name="Franke A."/>
            <person name="Augustin R."/>
            <person name="Fraune S."/>
            <person name="Hayakawa E."/>
            <person name="Hayakawa S."/>
            <person name="Hirose M."/>
            <person name="Hwang J."/>
            <person name="Ikeo K."/>
            <person name="Nishimiya-Fujisawa C."/>
            <person name="Ogura A."/>
            <person name="Takahashi T."/>
            <person name="Steinmetz P.R."/>
            <person name="Zhang X."/>
            <person name="Aufschnaiter R."/>
            <person name="Eder M.K."/>
            <person name="Gorny A.K."/>
            <person name="Salvenmoser W."/>
            <person name="Heimberg A.M."/>
            <person name="Wheeler B.M."/>
            <person name="Peterson K.J."/>
            <person name="Boettger A."/>
            <person name="Tischler P."/>
            <person name="Wolf A."/>
            <person name="Gojobori T."/>
            <person name="Remington K.A."/>
            <person name="Strausberg R.L."/>
            <person name="Venter J."/>
            <person name="Technau U."/>
            <person name="Hobmayer B."/>
            <person name="Bosch T.C."/>
            <person name="Holstein T.W."/>
            <person name="Fujisawa T."/>
            <person name="Bode H.R."/>
            <person name="David C.N."/>
            <person name="Rokhsar D.S."/>
            <person name="Steele R.E."/>
        </authorList>
    </citation>
    <scope>NUCLEOTIDE SEQUENCE</scope>
</reference>
<evidence type="ECO:0000256" key="1">
    <source>
        <dbReference type="SAM" id="Phobius"/>
    </source>
</evidence>
<protein>
    <submittedName>
        <fullName evidence="2">Uncharacterized protein</fullName>
    </submittedName>
</protein>
<sequence>MQDSEKLDLRYRLLKSSANDSHQESIPIEDEKKLDRVDHLVKETGNRLVRIEAKQREILNSSATKEDIEKAKRFFVFWVLFSIVSMPLIGLLFKKFLN</sequence>